<sequence length="63" mass="7506">MSVRYEPRMARMKISHIMRKYNVTEIEARLLRAGNDVQSVPKQVKKVEKRISKLKLNNKEVHE</sequence>
<proteinExistence type="predicted"/>
<protein>
    <submittedName>
        <fullName evidence="1">Uncharacterized protein</fullName>
    </submittedName>
</protein>
<dbReference type="AlphaFoldDB" id="A0A0F9ITE3"/>
<reference evidence="1" key="1">
    <citation type="journal article" date="2015" name="Nature">
        <title>Complex archaea that bridge the gap between prokaryotes and eukaryotes.</title>
        <authorList>
            <person name="Spang A."/>
            <person name="Saw J.H."/>
            <person name="Jorgensen S.L."/>
            <person name="Zaremba-Niedzwiedzka K."/>
            <person name="Martijn J."/>
            <person name="Lind A.E."/>
            <person name="van Eijk R."/>
            <person name="Schleper C."/>
            <person name="Guy L."/>
            <person name="Ettema T.J."/>
        </authorList>
    </citation>
    <scope>NUCLEOTIDE SEQUENCE</scope>
</reference>
<gene>
    <name evidence="1" type="ORF">LCGC14_1540050</name>
</gene>
<comment type="caution">
    <text evidence="1">The sequence shown here is derived from an EMBL/GenBank/DDBJ whole genome shotgun (WGS) entry which is preliminary data.</text>
</comment>
<evidence type="ECO:0000313" key="1">
    <source>
        <dbReference type="EMBL" id="KKM60614.1"/>
    </source>
</evidence>
<accession>A0A0F9ITE3</accession>
<name>A0A0F9ITE3_9ZZZZ</name>
<organism evidence="1">
    <name type="scientific">marine sediment metagenome</name>
    <dbReference type="NCBI Taxonomy" id="412755"/>
    <lineage>
        <taxon>unclassified sequences</taxon>
        <taxon>metagenomes</taxon>
        <taxon>ecological metagenomes</taxon>
    </lineage>
</organism>
<dbReference type="EMBL" id="LAZR01011647">
    <property type="protein sequence ID" value="KKM60614.1"/>
    <property type="molecule type" value="Genomic_DNA"/>
</dbReference>